<dbReference type="EMBL" id="LR593887">
    <property type="protein sequence ID" value="VTR99140.1"/>
    <property type="molecule type" value="Genomic_DNA"/>
</dbReference>
<keyword evidence="1" id="KW-0472">Membrane</keyword>
<feature type="transmembrane region" description="Helical" evidence="1">
    <location>
        <begin position="180"/>
        <end position="200"/>
    </location>
</feature>
<dbReference type="InParanoid" id="A0A6C2YJY5"/>
<proteinExistence type="predicted"/>
<evidence type="ECO:0000256" key="1">
    <source>
        <dbReference type="SAM" id="Phobius"/>
    </source>
</evidence>
<dbReference type="AlphaFoldDB" id="A0A6C2YJY5"/>
<accession>A0A6C2YJY5</accession>
<feature type="transmembrane region" description="Helical" evidence="1">
    <location>
        <begin position="54"/>
        <end position="72"/>
    </location>
</feature>
<evidence type="ECO:0000313" key="3">
    <source>
        <dbReference type="Proteomes" id="UP000464378"/>
    </source>
</evidence>
<dbReference type="KEGG" id="tim:GMBLW1_22760"/>
<dbReference type="EMBL" id="LR586016">
    <property type="protein sequence ID" value="VIP01684.1"/>
    <property type="molecule type" value="Genomic_DNA"/>
</dbReference>
<dbReference type="Proteomes" id="UP000464378">
    <property type="component" value="Chromosome"/>
</dbReference>
<evidence type="ECO:0000313" key="2">
    <source>
        <dbReference type="EMBL" id="VIP01684.1"/>
    </source>
</evidence>
<keyword evidence="1" id="KW-0812">Transmembrane</keyword>
<feature type="transmembrane region" description="Helical" evidence="1">
    <location>
        <begin position="78"/>
        <end position="95"/>
    </location>
</feature>
<protein>
    <submittedName>
        <fullName evidence="2">DnaJ-class molecular chaperone with C-terminal Zn finger domain</fullName>
    </submittedName>
</protein>
<sequence>MSNFNGYMSKLNDLIAKAIEKAASSSDILSSDDLAVVAKKSTIEKWRRNTIRKVTGVGFVTGIPGGLSGGLLAVLDLAYLFAAAGRGCYGLGYILNKEVDREKDIKLILACWSGAASAVPAVTAGKIGIKVFGKAVAGPMAGMTVNVVAKAAFKGGSKILSKVLPQITSKMAGQMAGKGFSMFVPLLGGAVSAGVSYWVASSLMNAAELYYQNECVEFNDSSISFADVVGEPL</sequence>
<name>A0A6C2YJY5_9BACT</name>
<gene>
    <name evidence="2" type="ORF">GMBLW1_22760</name>
</gene>
<keyword evidence="3" id="KW-1185">Reference proteome</keyword>
<dbReference type="RefSeq" id="WP_162656915.1">
    <property type="nucleotide sequence ID" value="NZ_LR593887.1"/>
</dbReference>
<organism evidence="2">
    <name type="scientific">Tuwongella immobilis</name>
    <dbReference type="NCBI Taxonomy" id="692036"/>
    <lineage>
        <taxon>Bacteria</taxon>
        <taxon>Pseudomonadati</taxon>
        <taxon>Planctomycetota</taxon>
        <taxon>Planctomycetia</taxon>
        <taxon>Gemmatales</taxon>
        <taxon>Gemmataceae</taxon>
        <taxon>Tuwongella</taxon>
    </lineage>
</organism>
<keyword evidence="1" id="KW-1133">Transmembrane helix</keyword>
<reference evidence="2" key="1">
    <citation type="submission" date="2019-04" db="EMBL/GenBank/DDBJ databases">
        <authorList>
            <consortium name="Science for Life Laboratories"/>
        </authorList>
    </citation>
    <scope>NUCLEOTIDE SEQUENCE</scope>
    <source>
        <strain evidence="2">MBLW1</strain>
    </source>
</reference>